<name>A0A7X9XT85_9CORY</name>
<comment type="caution">
    <text evidence="6">The sequence shown here is derived from an EMBL/GenBank/DDBJ whole genome shotgun (WGS) entry which is preliminary data.</text>
</comment>
<dbReference type="PROSITE" id="PS51257">
    <property type="entry name" value="PROKAR_LIPOPROTEIN"/>
    <property type="match status" value="1"/>
</dbReference>
<keyword evidence="1 4" id="KW-0732">Signal</keyword>
<dbReference type="EMBL" id="JABAGA010000003">
    <property type="protein sequence ID" value="NMF09258.1"/>
    <property type="molecule type" value="Genomic_DNA"/>
</dbReference>
<evidence type="ECO:0000313" key="6">
    <source>
        <dbReference type="EMBL" id="NMF09258.1"/>
    </source>
</evidence>
<dbReference type="AlphaFoldDB" id="A0A7X9XT85"/>
<dbReference type="InterPro" id="IPR058644">
    <property type="entry name" value="Mtb12-like_C"/>
</dbReference>
<evidence type="ECO:0000313" key="7">
    <source>
        <dbReference type="Proteomes" id="UP000589552"/>
    </source>
</evidence>
<gene>
    <name evidence="6" type="ORF">HF852_06545</name>
</gene>
<evidence type="ECO:0000259" key="5">
    <source>
        <dbReference type="Pfam" id="PF26580"/>
    </source>
</evidence>
<accession>A0A7X9XT85</accession>
<dbReference type="RefSeq" id="WP_060925208.1">
    <property type="nucleotide sequence ID" value="NZ_JABAGA010000003.1"/>
</dbReference>
<feature type="chain" id="PRO_5039004880" description="Low molecular weight antigen MTB12-like C-terminal domain-containing protein" evidence="4">
    <location>
        <begin position="22"/>
        <end position="229"/>
    </location>
</feature>
<evidence type="ECO:0000256" key="3">
    <source>
        <dbReference type="SAM" id="MobiDB-lite"/>
    </source>
</evidence>
<dbReference type="Pfam" id="PF26580">
    <property type="entry name" value="Mtb12_C"/>
    <property type="match status" value="1"/>
</dbReference>
<comment type="similarity">
    <text evidence="2">Belongs to the MTB12 family.</text>
</comment>
<feature type="signal peptide" evidence="4">
    <location>
        <begin position="1"/>
        <end position="21"/>
    </location>
</feature>
<dbReference type="Proteomes" id="UP000589552">
    <property type="component" value="Unassembled WGS sequence"/>
</dbReference>
<evidence type="ECO:0000256" key="1">
    <source>
        <dbReference type="ARBA" id="ARBA00022729"/>
    </source>
</evidence>
<protein>
    <recommendedName>
        <fullName evidence="5">Low molecular weight antigen MTB12-like C-terminal domain-containing protein</fullName>
    </recommendedName>
</protein>
<evidence type="ECO:0000256" key="2">
    <source>
        <dbReference type="ARBA" id="ARBA00093774"/>
    </source>
</evidence>
<reference evidence="6 7" key="1">
    <citation type="submission" date="2020-04" db="EMBL/GenBank/DDBJ databases">
        <authorList>
            <person name="Hitch T.C.A."/>
            <person name="Wylensek D."/>
            <person name="Clavel T."/>
        </authorList>
    </citation>
    <scope>NUCLEOTIDE SEQUENCE [LARGE SCALE GENOMIC DNA]</scope>
    <source>
        <strain evidence="6 7">BL-383-APC-2I</strain>
    </source>
</reference>
<organism evidence="6 7">
    <name type="scientific">Corynebacterium xerosis</name>
    <dbReference type="NCBI Taxonomy" id="1725"/>
    <lineage>
        <taxon>Bacteria</taxon>
        <taxon>Bacillati</taxon>
        <taxon>Actinomycetota</taxon>
        <taxon>Actinomycetes</taxon>
        <taxon>Mycobacteriales</taxon>
        <taxon>Corynebacteriaceae</taxon>
        <taxon>Corynebacterium</taxon>
    </lineage>
</organism>
<proteinExistence type="inferred from homology"/>
<sequence>MKFHRSLTATLIAGATALTLAACGDDGEGTDESTSTTTTSASEVAAFPTAMELNDILARATDPNLPVEEKAATVENGEEATELFDVMTRSKQESGAALEVVEPVLPGYAPDSVLAGVNFILPEQQPQLIEGVEFVNVDGQWKLSQTWACELVKNVAPDQVPPMCLPEGVEPPPPAPEGDPAAPDAPPAEPAPPAPEAPPAPPAEPAPPAPEAPPAPPADAPPAPEAPPA</sequence>
<feature type="domain" description="Low molecular weight antigen MTB12-like C-terminal" evidence="5">
    <location>
        <begin position="48"/>
        <end position="156"/>
    </location>
</feature>
<dbReference type="GeneID" id="95320322"/>
<feature type="region of interest" description="Disordered" evidence="3">
    <location>
        <begin position="163"/>
        <end position="229"/>
    </location>
</feature>
<evidence type="ECO:0000256" key="4">
    <source>
        <dbReference type="SAM" id="SignalP"/>
    </source>
</evidence>